<proteinExistence type="predicted"/>
<dbReference type="Proteomes" id="UP000176544">
    <property type="component" value="Unassembled WGS sequence"/>
</dbReference>
<dbReference type="EMBL" id="MHJA01000011">
    <property type="protein sequence ID" value="OGY61140.1"/>
    <property type="molecule type" value="Genomic_DNA"/>
</dbReference>
<protein>
    <recommendedName>
        <fullName evidence="4">DUF11 domain-containing protein</fullName>
    </recommendedName>
</protein>
<organism evidence="2 3">
    <name type="scientific">Candidatus Colwellbacteria bacterium RIFCSPLOWO2_02_FULL_45_11</name>
    <dbReference type="NCBI Taxonomy" id="1797692"/>
    <lineage>
        <taxon>Bacteria</taxon>
        <taxon>Candidatus Colwelliibacteriota</taxon>
    </lineage>
</organism>
<evidence type="ECO:0000313" key="3">
    <source>
        <dbReference type="Proteomes" id="UP000176544"/>
    </source>
</evidence>
<keyword evidence="1" id="KW-0812">Transmembrane</keyword>
<comment type="caution">
    <text evidence="2">The sequence shown here is derived from an EMBL/GenBank/DDBJ whole genome shotgun (WGS) entry which is preliminary data.</text>
</comment>
<accession>A0A1G1ZBA7</accession>
<evidence type="ECO:0000313" key="2">
    <source>
        <dbReference type="EMBL" id="OGY61140.1"/>
    </source>
</evidence>
<name>A0A1G1ZBA7_9BACT</name>
<evidence type="ECO:0008006" key="4">
    <source>
        <dbReference type="Google" id="ProtNLM"/>
    </source>
</evidence>
<keyword evidence="1" id="KW-1133">Transmembrane helix</keyword>
<keyword evidence="1" id="KW-0472">Membrane</keyword>
<dbReference type="AlphaFoldDB" id="A0A1G1ZBA7"/>
<dbReference type="STRING" id="1797692.A3I33_02255"/>
<sequence length="567" mass="61958">MKKILIVSGIIVALGGIIFYYLISYSNKGVKVEINVPSDEVSVGVPFDVDVIFTNETGNSLGDVKITLDPSEQIVFDSSGMSNIEARELGEIKNGSTVRESFKVVALPGEEPQYKAVATVFYSPASLVAEFKKKQEAEVRVRKPDYELTLEVPEQVSSGEEFDIKLKYERDDDLPELAEFEVHVDHPSNFEVVKSKPEEIGKAIDGAKFTNLEEEEGEISLTGKVEFPDSSEFQVKARLVMKMFGEEYTFLSETKTILTKPSALSFQVVLGEHESEVKPGDELTYVLTYRNNTNVPLEDIVIKAQLLGEMFDFGALDTNGRFASTNGTITWDKNNVSELRKLDAGRDGSVSVKIKIRGKYPIQQLNDKNFSVVVDARIESPTAPNLTTGKTVNTSRVENKIAGLLEIDAGGYFRDAQSGIINGGPLPPRVGIPTNYTIHWRVTNYGTDVDKVEVRAKLGAGVKFTGKTAGNTDSAPQVDSSTGEVVWQVGRLLATTGILNEKPEAIFQVEARPSGSDVGNYMVILESTGIQGRDEFTETTIIGTDDPVTTRLSADPTVGANDGKVIQ</sequence>
<gene>
    <name evidence="2" type="ORF">A3I33_02255</name>
</gene>
<feature type="transmembrane region" description="Helical" evidence="1">
    <location>
        <begin position="5"/>
        <end position="23"/>
    </location>
</feature>
<reference evidence="2 3" key="1">
    <citation type="journal article" date="2016" name="Nat. Commun.">
        <title>Thousands of microbial genomes shed light on interconnected biogeochemical processes in an aquifer system.</title>
        <authorList>
            <person name="Anantharaman K."/>
            <person name="Brown C.T."/>
            <person name="Hug L.A."/>
            <person name="Sharon I."/>
            <person name="Castelle C.J."/>
            <person name="Probst A.J."/>
            <person name="Thomas B.C."/>
            <person name="Singh A."/>
            <person name="Wilkins M.J."/>
            <person name="Karaoz U."/>
            <person name="Brodie E.L."/>
            <person name="Williams K.H."/>
            <person name="Hubbard S.S."/>
            <person name="Banfield J.F."/>
        </authorList>
    </citation>
    <scope>NUCLEOTIDE SEQUENCE [LARGE SCALE GENOMIC DNA]</scope>
</reference>
<evidence type="ECO:0000256" key="1">
    <source>
        <dbReference type="SAM" id="Phobius"/>
    </source>
</evidence>